<comment type="caution">
    <text evidence="1">The sequence shown here is derived from an EMBL/GenBank/DDBJ whole genome shotgun (WGS) entry which is preliminary data.</text>
</comment>
<evidence type="ECO:0000313" key="2">
    <source>
        <dbReference type="Proteomes" id="UP000322077"/>
    </source>
</evidence>
<dbReference type="RefSeq" id="WP_149523292.1">
    <property type="nucleotide sequence ID" value="NZ_VTOU01000003.1"/>
</dbReference>
<reference evidence="1 2" key="1">
    <citation type="submission" date="2019-08" db="EMBL/GenBank/DDBJ databases">
        <authorList>
            <person name="Wang G."/>
            <person name="Xu Z."/>
        </authorList>
    </citation>
    <scope>NUCLEOTIDE SEQUENCE [LARGE SCALE GENOMIC DNA]</scope>
    <source>
        <strain evidence="1 2">ZX</strain>
    </source>
</reference>
<organism evidence="1 2">
    <name type="scientific">Sphingomonas montanisoli</name>
    <dbReference type="NCBI Taxonomy" id="2606412"/>
    <lineage>
        <taxon>Bacteria</taxon>
        <taxon>Pseudomonadati</taxon>
        <taxon>Pseudomonadota</taxon>
        <taxon>Alphaproteobacteria</taxon>
        <taxon>Sphingomonadales</taxon>
        <taxon>Sphingomonadaceae</taxon>
        <taxon>Sphingomonas</taxon>
    </lineage>
</organism>
<dbReference type="Proteomes" id="UP000322077">
    <property type="component" value="Unassembled WGS sequence"/>
</dbReference>
<sequence length="66" mass="6933">MKPCPIIEACAAYLETQADARKSGAGLDVPSAETDFAAIRLRAVAADLRAGLHLPDNQGGQNETHD</sequence>
<protein>
    <submittedName>
        <fullName evidence="1">Uncharacterized protein</fullName>
    </submittedName>
</protein>
<dbReference type="EMBL" id="VTOU01000003">
    <property type="protein sequence ID" value="TZG26490.1"/>
    <property type="molecule type" value="Genomic_DNA"/>
</dbReference>
<name>A0A5D9C619_9SPHN</name>
<evidence type="ECO:0000313" key="1">
    <source>
        <dbReference type="EMBL" id="TZG26490.1"/>
    </source>
</evidence>
<gene>
    <name evidence="1" type="ORF">FYJ91_16335</name>
</gene>
<keyword evidence="2" id="KW-1185">Reference proteome</keyword>
<dbReference type="AlphaFoldDB" id="A0A5D9C619"/>
<proteinExistence type="predicted"/>
<accession>A0A5D9C619</accession>